<gene>
    <name evidence="1" type="ORF">SPSIL_002620</name>
</gene>
<evidence type="ECO:0000313" key="1">
    <source>
        <dbReference type="EMBL" id="XFO64172.1"/>
    </source>
</evidence>
<organism evidence="1 2">
    <name type="scientific">Sporomusa silvacetica DSM 10669</name>
    <dbReference type="NCBI Taxonomy" id="1123289"/>
    <lineage>
        <taxon>Bacteria</taxon>
        <taxon>Bacillati</taxon>
        <taxon>Bacillota</taxon>
        <taxon>Negativicutes</taxon>
        <taxon>Selenomonadales</taxon>
        <taxon>Sporomusaceae</taxon>
        <taxon>Sporomusa</taxon>
    </lineage>
</organism>
<dbReference type="EMBL" id="CP155573">
    <property type="protein sequence ID" value="XFO64172.1"/>
    <property type="molecule type" value="Genomic_DNA"/>
</dbReference>
<sequence>MNYLAAYDTDGKYMGFYPSDMFDLYTDIPVTNIELTEEQHQEAMTGNYKVVDGAHTYNPYVPTTEETVGLTKSTKLAEIKAKLSATDYKCLKFVDGELTEAEYYETKALRSTLREAYNTIKDAKTIDEINAVNY</sequence>
<evidence type="ECO:0008006" key="3">
    <source>
        <dbReference type="Google" id="ProtNLM"/>
    </source>
</evidence>
<accession>A0ABZ3IEV0</accession>
<reference evidence="1" key="1">
    <citation type="submission" date="2024-05" db="EMBL/GenBank/DDBJ databases">
        <title>Isolation and characterization of Sporomusa carbonis sp. nov., a carboxydotrophic hydrogenogen in the genus of Sporomusa isolated from a charcoal burning pile.</title>
        <authorList>
            <person name="Boeer T."/>
            <person name="Rosenbaum F."/>
            <person name="Eysell L."/>
            <person name="Mueller V."/>
            <person name="Daniel R."/>
            <person name="Poehlein A."/>
        </authorList>
    </citation>
    <scope>NUCLEOTIDE SEQUENCE [LARGE SCALE GENOMIC DNA]</scope>
    <source>
        <strain evidence="1">DSM 10669</strain>
    </source>
</reference>
<evidence type="ECO:0000313" key="2">
    <source>
        <dbReference type="Proteomes" id="UP000216752"/>
    </source>
</evidence>
<dbReference type="RefSeq" id="WP_094605335.1">
    <property type="nucleotide sequence ID" value="NZ_CP155573.1"/>
</dbReference>
<keyword evidence="2" id="KW-1185">Reference proteome</keyword>
<dbReference type="Proteomes" id="UP000216752">
    <property type="component" value="Chromosome"/>
</dbReference>
<name>A0ABZ3IEV0_9FIRM</name>
<proteinExistence type="predicted"/>
<protein>
    <recommendedName>
        <fullName evidence="3">Phage protein</fullName>
    </recommendedName>
</protein>